<dbReference type="InterPro" id="IPR011435">
    <property type="entry name" value="UmpAB"/>
</dbReference>
<feature type="transmembrane region" description="Helical" evidence="1">
    <location>
        <begin position="174"/>
        <end position="194"/>
    </location>
</feature>
<keyword evidence="1" id="KW-0472">Membrane</keyword>
<evidence type="ECO:0000313" key="2">
    <source>
        <dbReference type="EMBL" id="MBC5580341.1"/>
    </source>
</evidence>
<dbReference type="Pfam" id="PF07556">
    <property type="entry name" value="DUF1538"/>
    <property type="match status" value="2"/>
</dbReference>
<dbReference type="EMBL" id="JACONZ010000001">
    <property type="protein sequence ID" value="MBC5580341.1"/>
    <property type="molecule type" value="Genomic_DNA"/>
</dbReference>
<feature type="transmembrane region" description="Helical" evidence="1">
    <location>
        <begin position="12"/>
        <end position="32"/>
    </location>
</feature>
<name>A0A923KV28_9FIRM</name>
<reference evidence="2" key="1">
    <citation type="submission" date="2020-08" db="EMBL/GenBank/DDBJ databases">
        <title>Genome public.</title>
        <authorList>
            <person name="Liu C."/>
            <person name="Sun Q."/>
        </authorList>
    </citation>
    <scope>NUCLEOTIDE SEQUENCE</scope>
    <source>
        <strain evidence="2">BX8</strain>
    </source>
</reference>
<dbReference type="AlphaFoldDB" id="A0A923KV28"/>
<accession>A0A923KV28</accession>
<protein>
    <submittedName>
        <fullName evidence="2">DUF1538 domain-containing protein</fullName>
    </submittedName>
</protein>
<feature type="transmembrane region" description="Helical" evidence="1">
    <location>
        <begin position="116"/>
        <end position="133"/>
    </location>
</feature>
<feature type="transmembrane region" description="Helical" evidence="1">
    <location>
        <begin position="330"/>
        <end position="350"/>
    </location>
</feature>
<keyword evidence="3" id="KW-1185">Reference proteome</keyword>
<gene>
    <name evidence="2" type="ORF">H8S23_02365</name>
</gene>
<evidence type="ECO:0000256" key="1">
    <source>
        <dbReference type="SAM" id="Phobius"/>
    </source>
</evidence>
<feature type="transmembrane region" description="Helical" evidence="1">
    <location>
        <begin position="371"/>
        <end position="389"/>
    </location>
</feature>
<keyword evidence="1" id="KW-1133">Transmembrane helix</keyword>
<organism evidence="2 3">
    <name type="scientific">Anaerofilum hominis</name>
    <dbReference type="NCBI Taxonomy" id="2763016"/>
    <lineage>
        <taxon>Bacteria</taxon>
        <taxon>Bacillati</taxon>
        <taxon>Bacillota</taxon>
        <taxon>Clostridia</taxon>
        <taxon>Eubacteriales</taxon>
        <taxon>Oscillospiraceae</taxon>
        <taxon>Anaerofilum</taxon>
    </lineage>
</organism>
<dbReference type="Proteomes" id="UP000659630">
    <property type="component" value="Unassembled WGS sequence"/>
</dbReference>
<feature type="transmembrane region" description="Helical" evidence="1">
    <location>
        <begin position="80"/>
        <end position="96"/>
    </location>
</feature>
<feature type="transmembrane region" description="Helical" evidence="1">
    <location>
        <begin position="145"/>
        <end position="168"/>
    </location>
</feature>
<proteinExistence type="predicted"/>
<feature type="transmembrane region" description="Helical" evidence="1">
    <location>
        <begin position="261"/>
        <end position="278"/>
    </location>
</feature>
<feature type="transmembrane region" description="Helical" evidence="1">
    <location>
        <begin position="395"/>
        <end position="413"/>
    </location>
</feature>
<sequence length="505" mass="52901">MNKILKEKIREAVASVLPITGIVLVLSVTVAPMPLGTLMMFLAGALLLVVGVGFFSLGADISMMPLGEAMGAGLGGSRRWPLAALVSLALGALITVAEPDLQVLANQVPAIPDEVLIFTVAAGVGAFLVLALLRTRRGWPLSRLLAIFYPLVFLLAFLAPGDFIAVAFDSGGVTTGPITVPFLMALGVGMASLLGQRQSREDSFGLVALCSIGPILAVLLLGICYDPSTANYAGIAVPDVFTTKDVARQFAAGLPAYAEEVGLALLPIAAVFALFQLISRSLHRRQLAQAGVGLVYTFLGLVLFLTGVNVGFMPAGHYLGSELAASPLRWLLLPVGFLVGWFIVTAEPAVHVLTHQVEEISGGAISRRAMLRSLSVGVAASVTIAMLRVLTGVSIFWFLIPGYALALGLMRFVPPIFTGIAFDSGGVASGPMTATFLLPFAMGACESLGGNILTDAFGVVAMVAMTPLVTIQLMGFAYSRRSKRLAAQADGDDIVEYDCGEVQYE</sequence>
<dbReference type="RefSeq" id="WP_186886702.1">
    <property type="nucleotide sequence ID" value="NZ_JACONZ010000001.1"/>
</dbReference>
<comment type="caution">
    <text evidence="2">The sequence shown here is derived from an EMBL/GenBank/DDBJ whole genome shotgun (WGS) entry which is preliminary data.</text>
</comment>
<evidence type="ECO:0000313" key="3">
    <source>
        <dbReference type="Proteomes" id="UP000659630"/>
    </source>
</evidence>
<feature type="transmembrane region" description="Helical" evidence="1">
    <location>
        <begin position="425"/>
        <end position="444"/>
    </location>
</feature>
<keyword evidence="1" id="KW-0812">Transmembrane</keyword>
<feature type="transmembrane region" description="Helical" evidence="1">
    <location>
        <begin position="456"/>
        <end position="478"/>
    </location>
</feature>
<feature type="transmembrane region" description="Helical" evidence="1">
    <location>
        <begin position="206"/>
        <end position="223"/>
    </location>
</feature>
<feature type="transmembrane region" description="Helical" evidence="1">
    <location>
        <begin position="290"/>
        <end position="310"/>
    </location>
</feature>
<feature type="transmembrane region" description="Helical" evidence="1">
    <location>
        <begin position="38"/>
        <end position="59"/>
    </location>
</feature>